<dbReference type="EMBL" id="NCXO01000021">
    <property type="protein sequence ID" value="OSC33500.1"/>
    <property type="molecule type" value="Genomic_DNA"/>
</dbReference>
<dbReference type="SMART" id="SM00823">
    <property type="entry name" value="PKS_PP"/>
    <property type="match status" value="1"/>
</dbReference>
<evidence type="ECO:0000256" key="3">
    <source>
        <dbReference type="ARBA" id="ARBA00022857"/>
    </source>
</evidence>
<dbReference type="PANTHER" id="PTHR43775">
    <property type="entry name" value="FATTY ACID SYNTHASE"/>
    <property type="match status" value="1"/>
</dbReference>
<evidence type="ECO:0000256" key="2">
    <source>
        <dbReference type="ARBA" id="ARBA00022553"/>
    </source>
</evidence>
<proteinExistence type="predicted"/>
<evidence type="ECO:0000256" key="4">
    <source>
        <dbReference type="ARBA" id="ARBA00023268"/>
    </source>
</evidence>
<dbReference type="InterPro" id="IPR057326">
    <property type="entry name" value="KR_dom"/>
</dbReference>
<evidence type="ECO:0000259" key="5">
    <source>
        <dbReference type="PROSITE" id="PS50075"/>
    </source>
</evidence>
<dbReference type="SUPFAM" id="SSF51735">
    <property type="entry name" value="NAD(P)-binding Rossmann-fold domains"/>
    <property type="match status" value="2"/>
</dbReference>
<feature type="domain" description="Carrier" evidence="5">
    <location>
        <begin position="484"/>
        <end position="557"/>
    </location>
</feature>
<dbReference type="InterPro" id="IPR013968">
    <property type="entry name" value="PKS_KR"/>
</dbReference>
<dbReference type="GO" id="GO:0006633">
    <property type="term" value="P:fatty acid biosynthetic process"/>
    <property type="evidence" value="ECO:0007669"/>
    <property type="project" value="TreeGrafter"/>
</dbReference>
<dbReference type="Gene3D" id="3.40.50.720">
    <property type="entry name" value="NAD(P)-binding Rossmann-like Domain"/>
    <property type="match status" value="1"/>
</dbReference>
<dbReference type="AlphaFoldDB" id="A0AA91PE38"/>
<keyword evidence="7" id="KW-1185">Reference proteome</keyword>
<keyword evidence="2" id="KW-0597">Phosphoprotein</keyword>
<accession>A0AA91PE38</accession>
<evidence type="ECO:0000313" key="6">
    <source>
        <dbReference type="EMBL" id="OSC33500.1"/>
    </source>
</evidence>
<organism evidence="6 7">
    <name type="scientific">Mycolicibacillus koreensis</name>
    <dbReference type="NCBI Taxonomy" id="1069220"/>
    <lineage>
        <taxon>Bacteria</taxon>
        <taxon>Bacillati</taxon>
        <taxon>Actinomycetota</taxon>
        <taxon>Actinomycetes</taxon>
        <taxon>Mycobacteriales</taxon>
        <taxon>Mycobacteriaceae</taxon>
        <taxon>Mycolicibacillus</taxon>
    </lineage>
</organism>
<dbReference type="Pfam" id="PF08659">
    <property type="entry name" value="KR"/>
    <property type="match status" value="1"/>
</dbReference>
<dbReference type="InterPro" id="IPR036291">
    <property type="entry name" value="NAD(P)-bd_dom_sf"/>
</dbReference>
<reference evidence="6 7" key="1">
    <citation type="submission" date="2017-04" db="EMBL/GenBank/DDBJ databases">
        <title>The new phylogeny of genus Mycobacterium.</title>
        <authorList>
            <person name="Tortoli E."/>
            <person name="Trovato A."/>
            <person name="Cirillo D.M."/>
        </authorList>
    </citation>
    <scope>NUCLEOTIDE SEQUENCE [LARGE SCALE GENOMIC DNA]</scope>
    <source>
        <strain evidence="6 7">KCTC 19819</strain>
    </source>
</reference>
<dbReference type="SUPFAM" id="SSF47336">
    <property type="entry name" value="ACP-like"/>
    <property type="match status" value="1"/>
</dbReference>
<dbReference type="InterPro" id="IPR009081">
    <property type="entry name" value="PP-bd_ACP"/>
</dbReference>
<dbReference type="CDD" id="cd05274">
    <property type="entry name" value="KR_FAS_SDR_x"/>
    <property type="match status" value="1"/>
</dbReference>
<dbReference type="PANTHER" id="PTHR43775:SF37">
    <property type="entry name" value="SI:DKEY-61P9.11"/>
    <property type="match status" value="1"/>
</dbReference>
<dbReference type="Pfam" id="PF00550">
    <property type="entry name" value="PP-binding"/>
    <property type="match status" value="1"/>
</dbReference>
<dbReference type="GO" id="GO:0031177">
    <property type="term" value="F:phosphopantetheine binding"/>
    <property type="evidence" value="ECO:0007669"/>
    <property type="project" value="InterPro"/>
</dbReference>
<sequence length="557" mass="58075">MCLAAGLPVAAPAPAPAKQSTPVAIQALTERWERLSQRAMRPPRTIGVIDHTGSAGAWTEELRRAAHTVGATAYPLDPGQQRDVPGDLDTVVIVSPPATPGDLDAACAQVRSFFADRTWWPATAGTPTDVWLVTVGAEYATAEDPPPALAGAALAAGFRSFGAEFPESAFNHVDLPAGVSPPSAAAGILSAVHTKGEPEIAVREDGLYVKRIVEGPPAPGDPENLPYRHVVIFGGTGNLGLEFCEHFLGRGTHRITLVSRSGQSTTVTDRLRRIGASAATQVDVAECDLTDEAAVAAFAERHRATPADLIIHAALAYDDADSAEITPERADGVLGAKVLGIGRVMAAFPRTDDCRVVLCSSVAATIGGRGQILYAAANRMLDAFAHHLRARGVDCIAVQWGQWTTVSLDAAGAAKLAATGMVPMAPEQARAVGITRLTDDAVVAAFDLAVARPVMAAYGYGPLLSQLPTPTTTDAVAAPRTGGDKPEQRLKNLLAGTIGLGSDAAIDTDIPMVAIGLDSLQALEFRRRVHAEFNYELDVTDLLGGASITDLATRIGG</sequence>
<dbReference type="InterPro" id="IPR020806">
    <property type="entry name" value="PKS_PP-bd"/>
</dbReference>
<keyword evidence="3" id="KW-0521">NADP</keyword>
<dbReference type="Gene3D" id="1.10.1200.10">
    <property type="entry name" value="ACP-like"/>
    <property type="match status" value="1"/>
</dbReference>
<comment type="caution">
    <text evidence="6">The sequence shown here is derived from an EMBL/GenBank/DDBJ whole genome shotgun (WGS) entry which is preliminary data.</text>
</comment>
<dbReference type="InterPro" id="IPR050091">
    <property type="entry name" value="PKS_NRPS_Biosynth_Enz"/>
</dbReference>
<name>A0AA91PE38_9MYCO</name>
<dbReference type="SMART" id="SM00822">
    <property type="entry name" value="PKS_KR"/>
    <property type="match status" value="1"/>
</dbReference>
<keyword evidence="4" id="KW-0511">Multifunctional enzyme</keyword>
<dbReference type="PROSITE" id="PS50075">
    <property type="entry name" value="CARRIER"/>
    <property type="match status" value="1"/>
</dbReference>
<dbReference type="GO" id="GO:0004312">
    <property type="term" value="F:fatty acid synthase activity"/>
    <property type="evidence" value="ECO:0007669"/>
    <property type="project" value="TreeGrafter"/>
</dbReference>
<evidence type="ECO:0000256" key="1">
    <source>
        <dbReference type="ARBA" id="ARBA00022450"/>
    </source>
</evidence>
<dbReference type="InterPro" id="IPR036736">
    <property type="entry name" value="ACP-like_sf"/>
</dbReference>
<gene>
    <name evidence="6" type="ORF">B8W67_10900</name>
</gene>
<keyword evidence="1" id="KW-0596">Phosphopantetheine</keyword>
<protein>
    <recommendedName>
        <fullName evidence="5">Carrier domain-containing protein</fullName>
    </recommendedName>
</protein>
<dbReference type="Proteomes" id="UP000193577">
    <property type="component" value="Unassembled WGS sequence"/>
</dbReference>
<evidence type="ECO:0000313" key="7">
    <source>
        <dbReference type="Proteomes" id="UP000193577"/>
    </source>
</evidence>